<dbReference type="InterPro" id="IPR016181">
    <property type="entry name" value="Acyl_CoA_acyltransferase"/>
</dbReference>
<evidence type="ECO:0000256" key="3">
    <source>
        <dbReference type="ARBA" id="ARBA00023315"/>
    </source>
</evidence>
<dbReference type="EMBL" id="SUPL01000004">
    <property type="protein sequence ID" value="TJY35975.1"/>
    <property type="molecule type" value="Genomic_DNA"/>
</dbReference>
<evidence type="ECO:0000256" key="2">
    <source>
        <dbReference type="ARBA" id="ARBA00022679"/>
    </source>
</evidence>
<dbReference type="InterPro" id="IPR051016">
    <property type="entry name" value="Diverse_Substrate_AcTransf"/>
</dbReference>
<dbReference type="InterPro" id="IPR000182">
    <property type="entry name" value="GNAT_dom"/>
</dbReference>
<accession>A0A4U0EVR9</accession>
<organism evidence="5 6">
    <name type="scientific">Pontimicrobium aquaticum</name>
    <dbReference type="NCBI Taxonomy" id="2565367"/>
    <lineage>
        <taxon>Bacteria</taxon>
        <taxon>Pseudomonadati</taxon>
        <taxon>Bacteroidota</taxon>
        <taxon>Flavobacteriia</taxon>
        <taxon>Flavobacteriales</taxon>
        <taxon>Flavobacteriaceae</taxon>
        <taxon>Pontimicrobium</taxon>
    </lineage>
</organism>
<gene>
    <name evidence="5" type="ORF">E5167_08920</name>
</gene>
<dbReference type="PANTHER" id="PTHR10545">
    <property type="entry name" value="DIAMINE N-ACETYLTRANSFERASE"/>
    <property type="match status" value="1"/>
</dbReference>
<dbReference type="RefSeq" id="WP_136843203.1">
    <property type="nucleotide sequence ID" value="NZ_SUPL01000004.1"/>
</dbReference>
<evidence type="ECO:0000313" key="6">
    <source>
        <dbReference type="Proteomes" id="UP000307657"/>
    </source>
</evidence>
<dbReference type="Proteomes" id="UP000307657">
    <property type="component" value="Unassembled WGS sequence"/>
</dbReference>
<evidence type="ECO:0000256" key="1">
    <source>
        <dbReference type="ARBA" id="ARBA00008694"/>
    </source>
</evidence>
<keyword evidence="2 5" id="KW-0808">Transferase</keyword>
<keyword evidence="3" id="KW-0012">Acyltransferase</keyword>
<feature type="domain" description="N-acetyltransferase" evidence="4">
    <location>
        <begin position="2"/>
        <end position="151"/>
    </location>
</feature>
<dbReference type="FunFam" id="3.40.630.30:FF:000064">
    <property type="entry name" value="GNAT family acetyltransferase"/>
    <property type="match status" value="1"/>
</dbReference>
<comment type="similarity">
    <text evidence="1">Belongs to the acetyltransferase family.</text>
</comment>
<dbReference type="AlphaFoldDB" id="A0A4U0EVR9"/>
<evidence type="ECO:0000313" key="5">
    <source>
        <dbReference type="EMBL" id="TJY35975.1"/>
    </source>
</evidence>
<name>A0A4U0EVR9_9FLAO</name>
<protein>
    <submittedName>
        <fullName evidence="5">GNAT family N-acetyltransferase</fullName>
    </submittedName>
</protein>
<evidence type="ECO:0000259" key="4">
    <source>
        <dbReference type="PROSITE" id="PS51186"/>
    </source>
</evidence>
<sequence>MITIRKASQKDAKALFGLIKELAKYEGQLQYLKTDLNQITDSGFSNVKPPKFEAIVAEHKSVLIGYVTYTWNYSIWNGSKYMAIDDVFVCKQFRGNNIGLKLLQYAKDICTSNNIELIKWEVESNNEKAIRFYKKLGAEIHNKSMVKWHIT</sequence>
<keyword evidence="6" id="KW-1185">Reference proteome</keyword>
<reference evidence="5 6" key="1">
    <citation type="submission" date="2019-04" db="EMBL/GenBank/DDBJ databases">
        <title>Lacinutrix sp. nov., isolated from marine water.</title>
        <authorList>
            <person name="Kim W."/>
        </authorList>
    </citation>
    <scope>NUCLEOTIDE SEQUENCE [LARGE SCALE GENOMIC DNA]</scope>
    <source>
        <strain evidence="5 6">CAU 1491</strain>
    </source>
</reference>
<dbReference type="Gene3D" id="3.40.630.30">
    <property type="match status" value="1"/>
</dbReference>
<dbReference type="OrthoDB" id="9805924at2"/>
<dbReference type="CDD" id="cd04301">
    <property type="entry name" value="NAT_SF"/>
    <property type="match status" value="1"/>
</dbReference>
<dbReference type="Pfam" id="PF00583">
    <property type="entry name" value="Acetyltransf_1"/>
    <property type="match status" value="1"/>
</dbReference>
<dbReference type="SUPFAM" id="SSF55729">
    <property type="entry name" value="Acyl-CoA N-acyltransferases (Nat)"/>
    <property type="match status" value="1"/>
</dbReference>
<dbReference type="PROSITE" id="PS51186">
    <property type="entry name" value="GNAT"/>
    <property type="match status" value="1"/>
</dbReference>
<dbReference type="PANTHER" id="PTHR10545:SF29">
    <property type="entry name" value="GH14572P-RELATED"/>
    <property type="match status" value="1"/>
</dbReference>
<proteinExistence type="inferred from homology"/>
<comment type="caution">
    <text evidence="5">The sequence shown here is derived from an EMBL/GenBank/DDBJ whole genome shotgun (WGS) entry which is preliminary data.</text>
</comment>
<dbReference type="GO" id="GO:0008080">
    <property type="term" value="F:N-acetyltransferase activity"/>
    <property type="evidence" value="ECO:0007669"/>
    <property type="project" value="UniProtKB-ARBA"/>
</dbReference>